<sequence length="202" mass="22986">MKKIAYLLLAAVALCSCSRESDLKKSIFIPDSDDSRLPAYTEWGYNTFGAYLDREVFIYNDNALPFKAIAYSTTTELQFNGEIYEEFHSNDEKVSLIVKTSSILLKNAEDFSLLNGKSYQLNDPSFQVYLERNGVRTKLSVGQGVLTFQRVQKIFIDRKYTEMILSGYFELSAMQNGSLISISDGRFDVGLKNGYNFTYQPI</sequence>
<dbReference type="RefSeq" id="WP_131840278.1">
    <property type="nucleotide sequence ID" value="NZ_SLWB01000017.1"/>
</dbReference>
<dbReference type="OrthoDB" id="1093120at2"/>
<comment type="caution">
    <text evidence="1">The sequence shown here is derived from an EMBL/GenBank/DDBJ whole genome shotgun (WGS) entry which is preliminary data.</text>
</comment>
<protein>
    <submittedName>
        <fullName evidence="1">Uncharacterized protein</fullName>
    </submittedName>
</protein>
<dbReference type="EMBL" id="SLWB01000017">
    <property type="protein sequence ID" value="TCN62870.1"/>
    <property type="molecule type" value="Genomic_DNA"/>
</dbReference>
<dbReference type="PROSITE" id="PS51257">
    <property type="entry name" value="PROKAR_LIPOPROTEIN"/>
    <property type="match status" value="1"/>
</dbReference>
<evidence type="ECO:0000313" key="2">
    <source>
        <dbReference type="Proteomes" id="UP000294830"/>
    </source>
</evidence>
<evidence type="ECO:0000313" key="1">
    <source>
        <dbReference type="EMBL" id="TCN62870.1"/>
    </source>
</evidence>
<dbReference type="Proteomes" id="UP000294830">
    <property type="component" value="Unassembled WGS sequence"/>
</dbReference>
<dbReference type="AlphaFoldDB" id="A0A4V2RN93"/>
<organism evidence="1 2">
    <name type="scientific">Acetobacteroides hydrogenigenes</name>
    <dbReference type="NCBI Taxonomy" id="979970"/>
    <lineage>
        <taxon>Bacteria</taxon>
        <taxon>Pseudomonadati</taxon>
        <taxon>Bacteroidota</taxon>
        <taxon>Bacteroidia</taxon>
        <taxon>Bacteroidales</taxon>
        <taxon>Rikenellaceae</taxon>
        <taxon>Acetobacteroides</taxon>
    </lineage>
</organism>
<keyword evidence="2" id="KW-1185">Reference proteome</keyword>
<gene>
    <name evidence="1" type="ORF">CLV25_1175</name>
</gene>
<accession>A0A4V2RN93</accession>
<proteinExistence type="predicted"/>
<reference evidence="1 2" key="1">
    <citation type="submission" date="2019-03" db="EMBL/GenBank/DDBJ databases">
        <title>Genomic Encyclopedia of Archaeal and Bacterial Type Strains, Phase II (KMG-II): from individual species to whole genera.</title>
        <authorList>
            <person name="Goeker M."/>
        </authorList>
    </citation>
    <scope>NUCLEOTIDE SEQUENCE [LARGE SCALE GENOMIC DNA]</scope>
    <source>
        <strain evidence="1 2">RL-C</strain>
    </source>
</reference>
<name>A0A4V2RN93_9BACT</name>